<feature type="binding site" evidence="6">
    <location>
        <position position="241"/>
    </location>
    <ligand>
        <name>S-adenosyl-L-methionine</name>
        <dbReference type="ChEBI" id="CHEBI:59789"/>
    </ligand>
</feature>
<feature type="binding site" evidence="6">
    <location>
        <position position="336"/>
    </location>
    <ligand>
        <name>S-adenosyl-L-methionine</name>
        <dbReference type="ChEBI" id="CHEBI:59789"/>
    </ligand>
</feature>
<evidence type="ECO:0000256" key="4">
    <source>
        <dbReference type="ARBA" id="ARBA00022691"/>
    </source>
</evidence>
<keyword evidence="8" id="KW-1185">Reference proteome</keyword>
<sequence>MTEHRILRLGHHGDGIAEGPVFAPVTLPGEVVTGMLSGQRLEDIRIVKPSDDRVSPPCRHFKACGGCALQHASDAFVADWKVEVVRKALEAQGLETEFRPIATSPAQSRRRATFAARRTKKGAMAGFYGRGSDVIVEIPDCRLLKPDLMAGLEVAQTLAIAGASRKGTLAVTVTLSENGLDVSVANGKPLDGPLRLTLAQRCEKLGLARLAWEDEVIATRFPPVQRFGGAEMVPPPGAFMQASAEGEATLLAAVQEAVGDAGEVVDLFAGCGTFTLPLAGKARLHAVEGEAGMLAALDLGWRRTEGLKKVSTEARDLFRRPLLPDELKRFEAVVIDPPRAGAERQVAEICKAGTPRIAFVSCNPVTFARDARMLCDAGYRLDWVQVVDQFRWSAHVELAASLTRFAN</sequence>
<evidence type="ECO:0000256" key="1">
    <source>
        <dbReference type="ARBA" id="ARBA00022485"/>
    </source>
</evidence>
<evidence type="ECO:0000313" key="8">
    <source>
        <dbReference type="Proteomes" id="UP001556098"/>
    </source>
</evidence>
<reference evidence="7 8" key="1">
    <citation type="submission" date="2024-07" db="EMBL/GenBank/DDBJ databases">
        <title>Marimonas sp.nov., isolated from tidal-flat sediment.</title>
        <authorList>
            <person name="Jayan J.N."/>
            <person name="Lee S.S."/>
        </authorList>
    </citation>
    <scope>NUCLEOTIDE SEQUENCE [LARGE SCALE GENOMIC DNA]</scope>
    <source>
        <strain evidence="7 8">MJW-29</strain>
    </source>
</reference>
<organism evidence="7 8">
    <name type="scientific">Sulfitobacter sediminis</name>
    <dbReference type="NCBI Taxonomy" id="3234186"/>
    <lineage>
        <taxon>Bacteria</taxon>
        <taxon>Pseudomonadati</taxon>
        <taxon>Pseudomonadota</taxon>
        <taxon>Alphaproteobacteria</taxon>
        <taxon>Rhodobacterales</taxon>
        <taxon>Roseobacteraceae</taxon>
        <taxon>Sulfitobacter</taxon>
    </lineage>
</organism>
<protein>
    <submittedName>
        <fullName evidence="7">Class I SAM-dependent RNA methyltransferase</fullName>
        <ecNumber evidence="7">2.1.1.-</ecNumber>
    </submittedName>
</protein>
<keyword evidence="1" id="KW-0408">Iron</keyword>
<dbReference type="GO" id="GO:0008168">
    <property type="term" value="F:methyltransferase activity"/>
    <property type="evidence" value="ECO:0007669"/>
    <property type="project" value="UniProtKB-KW"/>
</dbReference>
<name>A0ABV3RNK4_9RHOB</name>
<dbReference type="EC" id="2.1.1.-" evidence="7"/>
<dbReference type="Gene3D" id="2.40.50.140">
    <property type="entry name" value="Nucleic acid-binding proteins"/>
    <property type="match status" value="1"/>
</dbReference>
<dbReference type="CDD" id="cd02440">
    <property type="entry name" value="AdoMet_MTases"/>
    <property type="match status" value="1"/>
</dbReference>
<comment type="similarity">
    <text evidence="6">Belongs to the class I-like SAM-binding methyltransferase superfamily. RNA M5U methyltransferase family.</text>
</comment>
<evidence type="ECO:0000256" key="5">
    <source>
        <dbReference type="ARBA" id="ARBA00023014"/>
    </source>
</evidence>
<dbReference type="Gene3D" id="3.40.50.150">
    <property type="entry name" value="Vaccinia Virus protein VP39"/>
    <property type="match status" value="1"/>
</dbReference>
<evidence type="ECO:0000313" key="7">
    <source>
        <dbReference type="EMBL" id="MEW9920554.1"/>
    </source>
</evidence>
<dbReference type="Proteomes" id="UP001556098">
    <property type="component" value="Unassembled WGS sequence"/>
</dbReference>
<dbReference type="InterPro" id="IPR012340">
    <property type="entry name" value="NA-bd_OB-fold"/>
</dbReference>
<dbReference type="PANTHER" id="PTHR11061">
    <property type="entry name" value="RNA M5U METHYLTRANSFERASE"/>
    <property type="match status" value="1"/>
</dbReference>
<dbReference type="Pfam" id="PF05958">
    <property type="entry name" value="tRNA_U5-meth_tr"/>
    <property type="match status" value="1"/>
</dbReference>
<dbReference type="SUPFAM" id="SSF53335">
    <property type="entry name" value="S-adenosyl-L-methionine-dependent methyltransferases"/>
    <property type="match status" value="1"/>
</dbReference>
<keyword evidence="4 6" id="KW-0949">S-adenosyl-L-methionine</keyword>
<feature type="binding site" evidence="6">
    <location>
        <position position="268"/>
    </location>
    <ligand>
        <name>S-adenosyl-L-methionine</name>
        <dbReference type="ChEBI" id="CHEBI:59789"/>
    </ligand>
</feature>
<dbReference type="EMBL" id="JBFNXX010000009">
    <property type="protein sequence ID" value="MEW9920554.1"/>
    <property type="molecule type" value="Genomic_DNA"/>
</dbReference>
<comment type="caution">
    <text evidence="7">The sequence shown here is derived from an EMBL/GenBank/DDBJ whole genome shotgun (WGS) entry which is preliminary data.</text>
</comment>
<dbReference type="PROSITE" id="PS51687">
    <property type="entry name" value="SAM_MT_RNA_M5U"/>
    <property type="match status" value="1"/>
</dbReference>
<dbReference type="GO" id="GO:0032259">
    <property type="term" value="P:methylation"/>
    <property type="evidence" value="ECO:0007669"/>
    <property type="project" value="UniProtKB-KW"/>
</dbReference>
<dbReference type="InterPro" id="IPR010280">
    <property type="entry name" value="U5_MeTrfase_fam"/>
</dbReference>
<evidence type="ECO:0000256" key="6">
    <source>
        <dbReference type="PROSITE-ProRule" id="PRU01024"/>
    </source>
</evidence>
<feature type="active site" description="Nucleophile" evidence="6">
    <location>
        <position position="362"/>
    </location>
</feature>
<dbReference type="RefSeq" id="WP_367878254.1">
    <property type="nucleotide sequence ID" value="NZ_JBFNXX010000009.1"/>
</dbReference>
<dbReference type="PANTHER" id="PTHR11061:SF49">
    <property type="entry name" value="23S RRNA (URACIL(1939)-C(5))-METHYLTRANSFERASE RLMD"/>
    <property type="match status" value="1"/>
</dbReference>
<keyword evidence="3 6" id="KW-0808">Transferase</keyword>
<dbReference type="Gene3D" id="2.40.50.1070">
    <property type="match status" value="1"/>
</dbReference>
<evidence type="ECO:0000256" key="2">
    <source>
        <dbReference type="ARBA" id="ARBA00022603"/>
    </source>
</evidence>
<keyword evidence="5" id="KW-0411">Iron-sulfur</keyword>
<evidence type="ECO:0000256" key="3">
    <source>
        <dbReference type="ARBA" id="ARBA00022679"/>
    </source>
</evidence>
<proteinExistence type="inferred from homology"/>
<keyword evidence="1" id="KW-0479">Metal-binding</keyword>
<keyword evidence="2 6" id="KW-0489">Methyltransferase</keyword>
<feature type="binding site" evidence="6">
    <location>
        <position position="288"/>
    </location>
    <ligand>
        <name>S-adenosyl-L-methionine</name>
        <dbReference type="ChEBI" id="CHEBI:59789"/>
    </ligand>
</feature>
<gene>
    <name evidence="7" type="ORF">AB2B41_13140</name>
</gene>
<dbReference type="InterPro" id="IPR029063">
    <property type="entry name" value="SAM-dependent_MTases_sf"/>
</dbReference>
<accession>A0ABV3RNK4</accession>
<keyword evidence="1" id="KW-0004">4Fe-4S</keyword>